<dbReference type="AlphaFoldDB" id="A0A815GN13"/>
<dbReference type="InterPro" id="IPR032675">
    <property type="entry name" value="LRR_dom_sf"/>
</dbReference>
<dbReference type="Proteomes" id="UP000663836">
    <property type="component" value="Unassembled WGS sequence"/>
</dbReference>
<organism evidence="4 6">
    <name type="scientific">Rotaria sordida</name>
    <dbReference type="NCBI Taxonomy" id="392033"/>
    <lineage>
        <taxon>Eukaryota</taxon>
        <taxon>Metazoa</taxon>
        <taxon>Spiralia</taxon>
        <taxon>Gnathifera</taxon>
        <taxon>Rotifera</taxon>
        <taxon>Eurotatoria</taxon>
        <taxon>Bdelloidea</taxon>
        <taxon>Philodinida</taxon>
        <taxon>Philodinidae</taxon>
        <taxon>Rotaria</taxon>
    </lineage>
</organism>
<feature type="compositionally biased region" description="Basic and acidic residues" evidence="3">
    <location>
        <begin position="438"/>
        <end position="449"/>
    </location>
</feature>
<dbReference type="InterPro" id="IPR001611">
    <property type="entry name" value="Leu-rich_rpt"/>
</dbReference>
<comment type="caution">
    <text evidence="4">The sequence shown here is derived from an EMBL/GenBank/DDBJ whole genome shotgun (WGS) entry which is preliminary data.</text>
</comment>
<evidence type="ECO:0000256" key="2">
    <source>
        <dbReference type="ARBA" id="ARBA00022737"/>
    </source>
</evidence>
<dbReference type="EMBL" id="CAJNOT010002747">
    <property type="protein sequence ID" value="CAF1340730.1"/>
    <property type="molecule type" value="Genomic_DNA"/>
</dbReference>
<feature type="compositionally biased region" description="Basic and acidic residues" evidence="3">
    <location>
        <begin position="353"/>
        <end position="371"/>
    </location>
</feature>
<reference evidence="4" key="1">
    <citation type="submission" date="2021-02" db="EMBL/GenBank/DDBJ databases">
        <authorList>
            <person name="Nowell W R."/>
        </authorList>
    </citation>
    <scope>NUCLEOTIDE SEQUENCE</scope>
</reference>
<evidence type="ECO:0000313" key="6">
    <source>
        <dbReference type="Proteomes" id="UP000663864"/>
    </source>
</evidence>
<evidence type="ECO:0000256" key="1">
    <source>
        <dbReference type="ARBA" id="ARBA00022614"/>
    </source>
</evidence>
<name>A0A815GN13_9BILA</name>
<dbReference type="PROSITE" id="PS51450">
    <property type="entry name" value="LRR"/>
    <property type="match status" value="1"/>
</dbReference>
<dbReference type="SUPFAM" id="SSF52075">
    <property type="entry name" value="Outer arm dynein light chain 1"/>
    <property type="match status" value="1"/>
</dbReference>
<proteinExistence type="predicted"/>
<feature type="region of interest" description="Disordered" evidence="3">
    <location>
        <begin position="421"/>
        <end position="486"/>
    </location>
</feature>
<accession>A0A815GN13</accession>
<evidence type="ECO:0000313" key="5">
    <source>
        <dbReference type="EMBL" id="CAF3776912.1"/>
    </source>
</evidence>
<sequence length="506" mass="59391">MMISNSNDVYSDEYQSKDENVELVRQLDDNDKFKTDNINNLEELLKKSRRLNNSITTRLIDEKLENLSNQKIQSIENLILSCNQIRISNQFNWTHLPKKLRSLDLSGNFLSSINEIEKENNQLESLALSFNEINQISDVFSIEKWSNLCLLDISYNMLRNLKETIESLKHLSKLRTLYLHGNPLSLLVDYRIYVVNSLEKLIILDDIRITAEERFRSRTYSIIDRKDKDYALFQITFSTIENVPTPPINQNEWPLQIHRYKMRLDWFEEEEDIKEIDIPFDKMSNFKRFKKSQFESSSAEHKPNIDLSPNTFNLTINNVIPFRDFLFHGTKCQFIHQMTEYWSPDQLNQANDQKTKANSSKEKKSESPVKKKKIEDLSKLVTIKDPIETVLAEFHVELRPFLDGDYQVCFQYKSPIEQLQQQQQQQLTDSINQTKSGKQKDGEKSDPSKDKKRSSASKSNQDKTKDQSKDKKQSNANEADLNNLPQPLQCSIQFQLHRFVSEQQII</sequence>
<evidence type="ECO:0000256" key="3">
    <source>
        <dbReference type="SAM" id="MobiDB-lite"/>
    </source>
</evidence>
<dbReference type="Gene3D" id="3.80.10.10">
    <property type="entry name" value="Ribonuclease Inhibitor"/>
    <property type="match status" value="1"/>
</dbReference>
<dbReference type="GO" id="GO:0005737">
    <property type="term" value="C:cytoplasm"/>
    <property type="evidence" value="ECO:0007669"/>
    <property type="project" value="TreeGrafter"/>
</dbReference>
<dbReference type="PANTHER" id="PTHR15454:SF19">
    <property type="entry name" value="LEUCINE-RICH REPEAT-CONTAINING PROTEIN 51"/>
    <property type="match status" value="1"/>
</dbReference>
<feature type="compositionally biased region" description="Basic and acidic residues" evidence="3">
    <location>
        <begin position="460"/>
        <end position="473"/>
    </location>
</feature>
<protein>
    <submittedName>
        <fullName evidence="4">Uncharacterized protein</fullName>
    </submittedName>
</protein>
<gene>
    <name evidence="5" type="ORF">JBS370_LOCUS14009</name>
    <name evidence="4" type="ORF">ZHD862_LOCUS30033</name>
</gene>
<keyword evidence="2" id="KW-0677">Repeat</keyword>
<dbReference type="Proteomes" id="UP000663864">
    <property type="component" value="Unassembled WGS sequence"/>
</dbReference>
<keyword evidence="1" id="KW-0433">Leucine-rich repeat</keyword>
<dbReference type="EMBL" id="CAJOBD010001238">
    <property type="protein sequence ID" value="CAF3776912.1"/>
    <property type="molecule type" value="Genomic_DNA"/>
</dbReference>
<feature type="region of interest" description="Disordered" evidence="3">
    <location>
        <begin position="350"/>
        <end position="371"/>
    </location>
</feature>
<dbReference type="PANTHER" id="PTHR15454">
    <property type="entry name" value="NISCHARIN RELATED"/>
    <property type="match status" value="1"/>
</dbReference>
<dbReference type="Pfam" id="PF13855">
    <property type="entry name" value="LRR_8"/>
    <property type="match status" value="1"/>
</dbReference>
<evidence type="ECO:0000313" key="4">
    <source>
        <dbReference type="EMBL" id="CAF1340730.1"/>
    </source>
</evidence>